<evidence type="ECO:0000256" key="1">
    <source>
        <dbReference type="ARBA" id="ARBA00006432"/>
    </source>
</evidence>
<dbReference type="OrthoDB" id="1700726at2759"/>
<evidence type="ECO:0000256" key="3">
    <source>
        <dbReference type="ARBA" id="ARBA00022741"/>
    </source>
</evidence>
<dbReference type="OMA" id="KIFQWAA"/>
<evidence type="ECO:0000313" key="8">
    <source>
        <dbReference type="Proteomes" id="UP000051952"/>
    </source>
</evidence>
<dbReference type="GO" id="GO:0016020">
    <property type="term" value="C:membrane"/>
    <property type="evidence" value="ECO:0007669"/>
    <property type="project" value="TreeGrafter"/>
</dbReference>
<dbReference type="Proteomes" id="UP000051952">
    <property type="component" value="Unassembled WGS sequence"/>
</dbReference>
<evidence type="ECO:0000256" key="4">
    <source>
        <dbReference type="ARBA" id="ARBA00022840"/>
    </source>
</evidence>
<evidence type="ECO:0000313" key="7">
    <source>
        <dbReference type="EMBL" id="CUE62514.1"/>
    </source>
</evidence>
<dbReference type="GO" id="GO:0005783">
    <property type="term" value="C:endoplasmic reticulum"/>
    <property type="evidence" value="ECO:0007669"/>
    <property type="project" value="TreeGrafter"/>
</dbReference>
<name>A0A0S4IKS1_BODSA</name>
<dbReference type="AlphaFoldDB" id="A0A0S4IKS1"/>
<sequence>MGGCVISCLSSCNGWKETPNVHIKKIIEGPSASVEIGEATATESRIRRSPSMKDITMDGIFAQYYGDGPTKPSLVDVLLESVNARKNKRAMAYRVIDRLEKGEIEEGGKKKPWEFIHLKPTEYLTYSQMWDKMINFGKGLVELGYPAGHRVGLYEETRYEWMVSLYGLWSQSLTGVTVYANLGEDALEYAIKEAEVHVMLCNGKAVKNVIKVCKARGIQVPAFIYTDSLPADTDLGDCKAVSFNDVIAKGAASSRAINSPKSPDDLALIMYTSGTTGDPKGVVISHGNTVACVKGFSQRLAGFTPAGVDLETESYVAYLPLAHILEFAAENVFLLRGSMVGYGNPRTLTNTSARPHGDLQEFKPTLLVGVPRIFDTIKKAVEAKLPDGFKRRVFDRAYADRKAAILSGKDTPYWDSKVFEIPRQLLGGRVRAVISGGAPMSAKTQEFLTVVFGCSVGQGYGLTETCAVTTIQRYWETKVENIGALVSVCEVKLRDVEDWKHTDPKPRGEICIRGPTVTKGYYKQPEKTAEAFSADGWFSTGDVGEFQPDGTMKIVGRVKALAKNAFGEYVALDSLESVYVLNDLALPNGVCILVDSQKAYICALVLTDEGKATAFAKKAGIEGTYPEILKKPEFQKKAAESLAATAKAGGKKPFELVKYVRVLADEWTPENGVLTAAMKLKRRVVDIKYADVIQELFKPE</sequence>
<proteinExistence type="inferred from homology"/>
<comment type="catalytic activity">
    <reaction evidence="5">
        <text>a long-chain fatty acid + ATP + CoA = a long-chain fatty acyl-CoA + AMP + diphosphate</text>
        <dbReference type="Rhea" id="RHEA:15421"/>
        <dbReference type="ChEBI" id="CHEBI:30616"/>
        <dbReference type="ChEBI" id="CHEBI:33019"/>
        <dbReference type="ChEBI" id="CHEBI:57287"/>
        <dbReference type="ChEBI" id="CHEBI:57560"/>
        <dbReference type="ChEBI" id="CHEBI:83139"/>
        <dbReference type="ChEBI" id="CHEBI:456215"/>
        <dbReference type="EC" id="6.2.1.3"/>
    </reaction>
</comment>
<dbReference type="PANTHER" id="PTHR43272">
    <property type="entry name" value="LONG-CHAIN-FATTY-ACID--COA LIGASE"/>
    <property type="match status" value="1"/>
</dbReference>
<dbReference type="PANTHER" id="PTHR43272:SF83">
    <property type="entry name" value="ACYL-COA SYNTHETASE LONG-CHAIN, ISOFORM J"/>
    <property type="match status" value="1"/>
</dbReference>
<dbReference type="VEuPathDB" id="TriTrypDB:BSAL_50000"/>
<dbReference type="EMBL" id="CYKH01000032">
    <property type="protein sequence ID" value="CUE62514.1"/>
    <property type="molecule type" value="Genomic_DNA"/>
</dbReference>
<feature type="domain" description="AMP-dependent synthetase/ligase" evidence="6">
    <location>
        <begin position="115"/>
        <end position="522"/>
    </location>
</feature>
<comment type="similarity">
    <text evidence="1">Belongs to the ATP-dependent AMP-binding enzyme family.</text>
</comment>
<dbReference type="InterPro" id="IPR020459">
    <property type="entry name" value="AMP-binding"/>
</dbReference>
<dbReference type="SUPFAM" id="SSF56801">
    <property type="entry name" value="Acetyl-CoA synthetase-like"/>
    <property type="match status" value="1"/>
</dbReference>
<reference evidence="8" key="1">
    <citation type="submission" date="2015-09" db="EMBL/GenBank/DDBJ databases">
        <authorList>
            <consortium name="Pathogen Informatics"/>
        </authorList>
    </citation>
    <scope>NUCLEOTIDE SEQUENCE [LARGE SCALE GENOMIC DNA]</scope>
    <source>
        <strain evidence="8">Lake Konstanz</strain>
    </source>
</reference>
<dbReference type="PRINTS" id="PR00154">
    <property type="entry name" value="AMPBINDING"/>
</dbReference>
<dbReference type="InterPro" id="IPR020845">
    <property type="entry name" value="AMP-binding_CS"/>
</dbReference>
<accession>A0A0S4IKS1</accession>
<dbReference type="InterPro" id="IPR042099">
    <property type="entry name" value="ANL_N_sf"/>
</dbReference>
<protein>
    <submittedName>
        <fullName evidence="7">Fatty acyl CoA synthetase 3, putative</fullName>
    </submittedName>
</protein>
<evidence type="ECO:0000256" key="5">
    <source>
        <dbReference type="ARBA" id="ARBA00036813"/>
    </source>
</evidence>
<dbReference type="GO" id="GO:0004467">
    <property type="term" value="F:long-chain fatty acid-CoA ligase activity"/>
    <property type="evidence" value="ECO:0007669"/>
    <property type="project" value="UniProtKB-EC"/>
</dbReference>
<dbReference type="InterPro" id="IPR000873">
    <property type="entry name" value="AMP-dep_synth/lig_dom"/>
</dbReference>
<keyword evidence="4" id="KW-0067">ATP-binding</keyword>
<evidence type="ECO:0000256" key="2">
    <source>
        <dbReference type="ARBA" id="ARBA00022598"/>
    </source>
</evidence>
<gene>
    <name evidence="7" type="ORF">BSAL_50000</name>
</gene>
<organism evidence="7 8">
    <name type="scientific">Bodo saltans</name>
    <name type="common">Flagellated protozoan</name>
    <dbReference type="NCBI Taxonomy" id="75058"/>
    <lineage>
        <taxon>Eukaryota</taxon>
        <taxon>Discoba</taxon>
        <taxon>Euglenozoa</taxon>
        <taxon>Kinetoplastea</taxon>
        <taxon>Metakinetoplastina</taxon>
        <taxon>Eubodonida</taxon>
        <taxon>Bodonidae</taxon>
        <taxon>Bodo</taxon>
    </lineage>
</organism>
<keyword evidence="8" id="KW-1185">Reference proteome</keyword>
<dbReference type="GO" id="GO:0005524">
    <property type="term" value="F:ATP binding"/>
    <property type="evidence" value="ECO:0007669"/>
    <property type="project" value="UniProtKB-KW"/>
</dbReference>
<keyword evidence="3" id="KW-0547">Nucleotide-binding</keyword>
<dbReference type="PROSITE" id="PS00455">
    <property type="entry name" value="AMP_BINDING"/>
    <property type="match status" value="1"/>
</dbReference>
<evidence type="ECO:0000259" key="6">
    <source>
        <dbReference type="Pfam" id="PF00501"/>
    </source>
</evidence>
<dbReference type="Gene3D" id="3.40.50.12780">
    <property type="entry name" value="N-terminal domain of ligase-like"/>
    <property type="match status" value="1"/>
</dbReference>
<keyword evidence="2" id="KW-0436">Ligase</keyword>
<dbReference type="Pfam" id="PF00501">
    <property type="entry name" value="AMP-binding"/>
    <property type="match status" value="1"/>
</dbReference>